<dbReference type="Gene3D" id="1.25.40.10">
    <property type="entry name" value="Tetratricopeptide repeat domain"/>
    <property type="match status" value="1"/>
</dbReference>
<dbReference type="GO" id="GO:0009451">
    <property type="term" value="P:RNA modification"/>
    <property type="evidence" value="ECO:0007669"/>
    <property type="project" value="InterPro"/>
</dbReference>
<dbReference type="GO" id="GO:0003723">
    <property type="term" value="F:RNA binding"/>
    <property type="evidence" value="ECO:0007669"/>
    <property type="project" value="InterPro"/>
</dbReference>
<reference evidence="6" key="2">
    <citation type="submission" date="2025-08" db="UniProtKB">
        <authorList>
            <consortium name="RefSeq"/>
        </authorList>
    </citation>
    <scope>IDENTIFICATION</scope>
    <source>
        <tissue evidence="6">Young leaves</tissue>
    </source>
</reference>
<dbReference type="FunFam" id="1.25.40.10:FF:000031">
    <property type="entry name" value="Pentatricopeptide repeat-containing protein mitochondrial"/>
    <property type="match status" value="1"/>
</dbReference>
<feature type="repeat" description="PPR" evidence="3">
    <location>
        <begin position="169"/>
        <end position="203"/>
    </location>
</feature>
<keyword evidence="5" id="KW-1185">Reference proteome</keyword>
<dbReference type="RefSeq" id="XP_027357844.1">
    <property type="nucleotide sequence ID" value="XM_027502043.1"/>
</dbReference>
<dbReference type="InterPro" id="IPR046960">
    <property type="entry name" value="PPR_At4g14850-like_plant"/>
</dbReference>
<evidence type="ECO:0000313" key="5">
    <source>
        <dbReference type="Proteomes" id="UP000694853"/>
    </source>
</evidence>
<dbReference type="GeneID" id="113867075"/>
<organism evidence="5 6">
    <name type="scientific">Abrus precatorius</name>
    <name type="common">Indian licorice</name>
    <name type="synonym">Glycine abrus</name>
    <dbReference type="NCBI Taxonomy" id="3816"/>
    <lineage>
        <taxon>Eukaryota</taxon>
        <taxon>Viridiplantae</taxon>
        <taxon>Streptophyta</taxon>
        <taxon>Embryophyta</taxon>
        <taxon>Tracheophyta</taxon>
        <taxon>Spermatophyta</taxon>
        <taxon>Magnoliopsida</taxon>
        <taxon>eudicotyledons</taxon>
        <taxon>Gunneridae</taxon>
        <taxon>Pentapetalae</taxon>
        <taxon>rosids</taxon>
        <taxon>fabids</taxon>
        <taxon>Fabales</taxon>
        <taxon>Fabaceae</taxon>
        <taxon>Papilionoideae</taxon>
        <taxon>50 kb inversion clade</taxon>
        <taxon>NPAAA clade</taxon>
        <taxon>indigoferoid/millettioid clade</taxon>
        <taxon>Abreae</taxon>
        <taxon>Abrus</taxon>
    </lineage>
</organism>
<comment type="similarity">
    <text evidence="1">Belongs to the PPR family. PCMP-H subfamily.</text>
</comment>
<dbReference type="GO" id="GO:0008270">
    <property type="term" value="F:zinc ion binding"/>
    <property type="evidence" value="ECO:0007669"/>
    <property type="project" value="InterPro"/>
</dbReference>
<reference evidence="5" key="1">
    <citation type="journal article" date="2019" name="Toxins">
        <title>Detection of Abrin-Like and Prepropulchellin-Like Toxin Genes and Transcripts Using Whole Genome Sequencing and Full-Length Transcript Sequencing of Abrus precatorius.</title>
        <authorList>
            <person name="Hovde B.T."/>
            <person name="Daligault H.E."/>
            <person name="Hanschen E.R."/>
            <person name="Kunde Y.A."/>
            <person name="Johnson M.B."/>
            <person name="Starkenburg S.R."/>
            <person name="Johnson S.L."/>
        </authorList>
    </citation>
    <scope>NUCLEOTIDE SEQUENCE [LARGE SCALE GENOMIC DNA]</scope>
</reference>
<dbReference type="OrthoDB" id="185373at2759"/>
<dbReference type="PANTHER" id="PTHR47926:SF353">
    <property type="entry name" value="DYW DOMAIN-CONTAINING PROTEIN"/>
    <property type="match status" value="1"/>
</dbReference>
<dbReference type="Proteomes" id="UP000694853">
    <property type="component" value="Unplaced"/>
</dbReference>
<dbReference type="Pfam" id="PF14432">
    <property type="entry name" value="DYW_deaminase"/>
    <property type="match status" value="1"/>
</dbReference>
<dbReference type="NCBIfam" id="TIGR00756">
    <property type="entry name" value="PPR"/>
    <property type="match status" value="2"/>
</dbReference>
<dbReference type="KEGG" id="aprc:113867075"/>
<dbReference type="InterPro" id="IPR032867">
    <property type="entry name" value="DYW_dom"/>
</dbReference>
<dbReference type="PROSITE" id="PS51375">
    <property type="entry name" value="PPR"/>
    <property type="match status" value="3"/>
</dbReference>
<dbReference type="InterPro" id="IPR011990">
    <property type="entry name" value="TPR-like_helical_dom_sf"/>
</dbReference>
<evidence type="ECO:0000256" key="3">
    <source>
        <dbReference type="PROSITE-ProRule" id="PRU00708"/>
    </source>
</evidence>
<dbReference type="InterPro" id="IPR002885">
    <property type="entry name" value="PPR_rpt"/>
</dbReference>
<dbReference type="PANTHER" id="PTHR47926">
    <property type="entry name" value="PENTATRICOPEPTIDE REPEAT-CONTAINING PROTEIN"/>
    <property type="match status" value="1"/>
</dbReference>
<dbReference type="AlphaFoldDB" id="A0A8B8LSK2"/>
<proteinExistence type="inferred from homology"/>
<gene>
    <name evidence="6" type="primary">LOC113867075</name>
</gene>
<evidence type="ECO:0000259" key="4">
    <source>
        <dbReference type="Pfam" id="PF14432"/>
    </source>
</evidence>
<name>A0A8B8LSK2_ABRPR</name>
<evidence type="ECO:0000256" key="2">
    <source>
        <dbReference type="ARBA" id="ARBA00022737"/>
    </source>
</evidence>
<feature type="domain" description="DYW" evidence="4">
    <location>
        <begin position="359"/>
        <end position="451"/>
    </location>
</feature>
<evidence type="ECO:0000313" key="6">
    <source>
        <dbReference type="RefSeq" id="XP_027357844.1"/>
    </source>
</evidence>
<feature type="repeat" description="PPR" evidence="3">
    <location>
        <begin position="204"/>
        <end position="238"/>
    </location>
</feature>
<accession>A0A8B8LSK2</accession>
<evidence type="ECO:0000256" key="1">
    <source>
        <dbReference type="ARBA" id="ARBA00006643"/>
    </source>
</evidence>
<keyword evidence="2" id="KW-0677">Repeat</keyword>
<sequence>MELKLHTSMASSSSSSVPFCTFAIPDASRLHPRRNGTPNGRSIHKTPPLRKVNHLNEPKLKLDHPNQNAPFAGSSLNVDLVALCEEGKLDQVLELMGEGVVADNRVYLVLLNLCEDKRSLESGKRVHEFLRRSPFRGDIELSNRLIGIYSKCGSVKDARRVFDQMPERNISSWHLMINGYTVNGLGDDGLLVFQQMKEAGIAPDGVTFALVLAACARAEAVEEGFLHFESMKECGIVPSMVHYLEVINILGNAGQLNEAEELIENIPIELGVEVWESLRNFARIHGDFDLEDRAEEFLLCLDPLKATADKLPTPPRKKQSDINMLEEKNRVTEYRNTIPYKEEAHENMKGLSGQMREAGYVPDTRYVLHDIDEEEKEKALQYHSERLAIAYGLISTPPRTTLRIIKNLRICGDCHNAIKIMSKIVGRELIVRDNKRFHHFKDGKCSCGDYW</sequence>
<feature type="repeat" description="PPR" evidence="3">
    <location>
        <begin position="138"/>
        <end position="168"/>
    </location>
</feature>
<dbReference type="Pfam" id="PF13041">
    <property type="entry name" value="PPR_2"/>
    <property type="match status" value="1"/>
</dbReference>
<protein>
    <submittedName>
        <fullName evidence="6">Pentatricopeptide repeat-containing protein At2g15690, mitochondrial-like</fullName>
    </submittedName>
</protein>